<comment type="caution">
    <text evidence="9">The sequence shown here is derived from an EMBL/GenBank/DDBJ whole genome shotgun (WGS) entry which is preliminary data.</text>
</comment>
<evidence type="ECO:0000256" key="5">
    <source>
        <dbReference type="ARBA" id="ARBA00022747"/>
    </source>
</evidence>
<evidence type="ECO:0000256" key="8">
    <source>
        <dbReference type="RuleBase" id="RU000416"/>
    </source>
</evidence>
<dbReference type="PANTHER" id="PTHR10629:SF52">
    <property type="entry name" value="DNA (CYTOSINE-5)-METHYLTRANSFERASE 1"/>
    <property type="match status" value="1"/>
</dbReference>
<comment type="catalytic activity">
    <reaction evidence="6">
        <text>a 2'-deoxycytidine in DNA + S-adenosyl-L-methionine = a 5-methyl-2'-deoxycytidine in DNA + S-adenosyl-L-homocysteine + H(+)</text>
        <dbReference type="Rhea" id="RHEA:13681"/>
        <dbReference type="Rhea" id="RHEA-COMP:11369"/>
        <dbReference type="Rhea" id="RHEA-COMP:11370"/>
        <dbReference type="ChEBI" id="CHEBI:15378"/>
        <dbReference type="ChEBI" id="CHEBI:57856"/>
        <dbReference type="ChEBI" id="CHEBI:59789"/>
        <dbReference type="ChEBI" id="CHEBI:85452"/>
        <dbReference type="ChEBI" id="CHEBI:85454"/>
        <dbReference type="EC" id="2.1.1.37"/>
    </reaction>
</comment>
<dbReference type="InterPro" id="IPR029063">
    <property type="entry name" value="SAM-dependent_MTases_sf"/>
</dbReference>
<proteinExistence type="inferred from homology"/>
<organism evidence="9 10">
    <name type="scientific">Zobellia barbeyronii</name>
    <dbReference type="NCBI Taxonomy" id="2748009"/>
    <lineage>
        <taxon>Bacteria</taxon>
        <taxon>Pseudomonadati</taxon>
        <taxon>Bacteroidota</taxon>
        <taxon>Flavobacteriia</taxon>
        <taxon>Flavobacteriales</taxon>
        <taxon>Flavobacteriaceae</taxon>
        <taxon>Zobellia</taxon>
    </lineage>
</organism>
<dbReference type="PRINTS" id="PR00105">
    <property type="entry name" value="C5METTRFRASE"/>
</dbReference>
<evidence type="ECO:0000313" key="10">
    <source>
        <dbReference type="Proteomes" id="UP000740413"/>
    </source>
</evidence>
<keyword evidence="4 7" id="KW-0949">S-adenosyl-L-methionine</keyword>
<dbReference type="InterPro" id="IPR050390">
    <property type="entry name" value="C5-Methyltransferase"/>
</dbReference>
<evidence type="ECO:0000256" key="6">
    <source>
        <dbReference type="ARBA" id="ARBA00047422"/>
    </source>
</evidence>
<dbReference type="Proteomes" id="UP000740413">
    <property type="component" value="Unassembled WGS sequence"/>
</dbReference>
<accession>A0ABS5WJV3</accession>
<sequence length="252" mass="27984">MKDFERKNKVISLFSGAGGMDIGFEMAGFKTAVAVEFDKSCCETLRTNKPEIPVIQGDISKITTENILDVANLKPTEPALVIGGPPCQSFSLAGKRMGMDDPRGMLVLQFIRVVRESLPVAFVMENVKGMVNWEGGKAMDAIMNEIAEPIIFEGKEYNYEISKTVLNSANYGASQLRERVFIVGNRLSKKFKFPEATHTSPQKLSTDLFGNKKKKYNTVWDAIGKLPPADEPSETALRISKTIKERIVKHGY</sequence>
<keyword evidence="5" id="KW-0680">Restriction system</keyword>
<evidence type="ECO:0000313" key="9">
    <source>
        <dbReference type="EMBL" id="MBT2163650.1"/>
    </source>
</evidence>
<reference evidence="9 10" key="1">
    <citation type="submission" date="2020-06" db="EMBL/GenBank/DDBJ databases">
        <authorList>
            <person name="Isaeva M.P."/>
            <person name="Chernysheva N.Y."/>
        </authorList>
    </citation>
    <scope>NUCLEOTIDE SEQUENCE [LARGE SCALE GENOMIC DNA]</scope>
    <source>
        <strain evidence="9 10">KMM 6746</strain>
    </source>
</reference>
<keyword evidence="2 7" id="KW-0489">Methyltransferase</keyword>
<evidence type="ECO:0000256" key="7">
    <source>
        <dbReference type="PROSITE-ProRule" id="PRU01016"/>
    </source>
</evidence>
<dbReference type="EMBL" id="JACATN010000015">
    <property type="protein sequence ID" value="MBT2163650.1"/>
    <property type="molecule type" value="Genomic_DNA"/>
</dbReference>
<comment type="similarity">
    <text evidence="7 8">Belongs to the class I-like SAM-binding methyltransferase superfamily. C5-methyltransferase family.</text>
</comment>
<dbReference type="EC" id="2.1.1.37" evidence="1"/>
<dbReference type="PANTHER" id="PTHR10629">
    <property type="entry name" value="CYTOSINE-SPECIFIC METHYLTRANSFERASE"/>
    <property type="match status" value="1"/>
</dbReference>
<evidence type="ECO:0000256" key="2">
    <source>
        <dbReference type="ARBA" id="ARBA00022603"/>
    </source>
</evidence>
<evidence type="ECO:0000256" key="1">
    <source>
        <dbReference type="ARBA" id="ARBA00011975"/>
    </source>
</evidence>
<feature type="active site" evidence="7">
    <location>
        <position position="87"/>
    </location>
</feature>
<dbReference type="Pfam" id="PF00145">
    <property type="entry name" value="DNA_methylase"/>
    <property type="match status" value="1"/>
</dbReference>
<evidence type="ECO:0000256" key="3">
    <source>
        <dbReference type="ARBA" id="ARBA00022679"/>
    </source>
</evidence>
<dbReference type="RefSeq" id="WP_214613584.1">
    <property type="nucleotide sequence ID" value="NZ_JACATN010000015.1"/>
</dbReference>
<gene>
    <name evidence="9" type="primary">dcm</name>
    <name evidence="9" type="ORF">HW347_20455</name>
</gene>
<dbReference type="Gene3D" id="3.40.50.150">
    <property type="entry name" value="Vaccinia Virus protein VP39"/>
    <property type="match status" value="1"/>
</dbReference>
<reference evidence="10" key="2">
    <citation type="submission" date="2023-07" db="EMBL/GenBank/DDBJ databases">
        <title>Zobellia barbeyronii sp. nov., a new marine flavobacterium, isolated from green and red algae.</title>
        <authorList>
            <person name="Nedashkovskaya O.I."/>
            <person name="Otstavnykh N."/>
            <person name="Zhukova N."/>
            <person name="Guzev K."/>
            <person name="Chausova V."/>
            <person name="Tekutyeva L."/>
            <person name="Mikhailov V."/>
            <person name="Isaeva M."/>
        </authorList>
    </citation>
    <scope>NUCLEOTIDE SEQUENCE [LARGE SCALE GENOMIC DNA]</scope>
    <source>
        <strain evidence="10">KMM 6746</strain>
    </source>
</reference>
<dbReference type="GO" id="GO:0032259">
    <property type="term" value="P:methylation"/>
    <property type="evidence" value="ECO:0007669"/>
    <property type="project" value="UniProtKB-KW"/>
</dbReference>
<dbReference type="NCBIfam" id="TIGR00675">
    <property type="entry name" value="dcm"/>
    <property type="match status" value="1"/>
</dbReference>
<dbReference type="GO" id="GO:0003886">
    <property type="term" value="F:DNA (cytosine-5-)-methyltransferase activity"/>
    <property type="evidence" value="ECO:0007669"/>
    <property type="project" value="UniProtKB-EC"/>
</dbReference>
<evidence type="ECO:0000256" key="4">
    <source>
        <dbReference type="ARBA" id="ARBA00022691"/>
    </source>
</evidence>
<name>A0ABS5WJV3_9FLAO</name>
<protein>
    <recommendedName>
        <fullName evidence="1">DNA (cytosine-5-)-methyltransferase</fullName>
        <ecNumber evidence="1">2.1.1.37</ecNumber>
    </recommendedName>
</protein>
<dbReference type="SUPFAM" id="SSF53335">
    <property type="entry name" value="S-adenosyl-L-methionine-dependent methyltransferases"/>
    <property type="match status" value="1"/>
</dbReference>
<dbReference type="InterPro" id="IPR001525">
    <property type="entry name" value="C5_MeTfrase"/>
</dbReference>
<keyword evidence="3 7" id="KW-0808">Transferase</keyword>
<keyword evidence="10" id="KW-1185">Reference proteome</keyword>
<dbReference type="PROSITE" id="PS51679">
    <property type="entry name" value="SAM_MT_C5"/>
    <property type="match status" value="1"/>
</dbReference>